<gene>
    <name evidence="2" type="ORF">IAA98_10640</name>
</gene>
<dbReference type="GO" id="GO:0047355">
    <property type="term" value="F:CDP-glycerol glycerophosphotransferase activity"/>
    <property type="evidence" value="ECO:0007669"/>
    <property type="project" value="InterPro"/>
</dbReference>
<keyword evidence="1" id="KW-1133">Transmembrane helix</keyword>
<dbReference type="SUPFAM" id="SSF53756">
    <property type="entry name" value="UDP-Glycosyltransferase/glycogen phosphorylase"/>
    <property type="match status" value="1"/>
</dbReference>
<proteinExistence type="predicted"/>
<dbReference type="InterPro" id="IPR043148">
    <property type="entry name" value="TagF_C"/>
</dbReference>
<protein>
    <submittedName>
        <fullName evidence="2">CDP-glycerol glycerophosphotransferase family protein</fullName>
    </submittedName>
</protein>
<organism evidence="2 3">
    <name type="scientific">Candidatus Avipropionibacterium avicola</name>
    <dbReference type="NCBI Taxonomy" id="2840701"/>
    <lineage>
        <taxon>Bacteria</taxon>
        <taxon>Bacillati</taxon>
        <taxon>Actinomycetota</taxon>
        <taxon>Actinomycetes</taxon>
        <taxon>Propionibacteriales</taxon>
        <taxon>Propionibacteriaceae</taxon>
        <taxon>Propionibacteriaceae incertae sedis</taxon>
        <taxon>Candidatus Avipropionibacterium</taxon>
    </lineage>
</organism>
<keyword evidence="1" id="KW-0812">Transmembrane</keyword>
<sequence length="550" mass="57093">MRRLGVGSLTVLGLAALVAVLVVAASIGLALPVVAVLVTGVALAVLAGLAAAGPGHLVVLVGAGTALAVALARAERLGPGFAIAVALVIAAAAADEPLARRLAPTVRTAQLPGVRSDLRPSGERPFLGSVTIAVALSGIAAALSPLLAPDSVGLQVVGALVALVVAVLVGAAALRLRTMVRAIGDGTADHAVTAALQAYAPEFVLHFSGPVEGDYQIRMWLPYLSRLDRRWVILTRDHRMLARAADLDGQVPMVSCPRLSALDGCMVDSIRAVFHVNTDHQCVDLVRFADRTQVQLNHGDSDKPSSRHPMIAMFDQVFVAGQAAIDRFVEHGVTIPPEKFVVVGRPQVADIVATNVEPHDQVSVLYAPTWRGGTTDMSLSSLARGVEVVEALLGLGVRVMFRPHPYSLREAGSAAAVARIDARLAAAGQQHLASKQTVTGSMADWFNRSDALVGDVSSVPVDYLQSGKPLAVTDLGDPGESASGANTSGILQGAYVLHLGGDLHAPLAAMVGDDPLAEQRARVRTHYLGDIPTDELVPHFLAAATAAIDG</sequence>
<accession>A0A9D1GZW5</accession>
<evidence type="ECO:0000313" key="3">
    <source>
        <dbReference type="Proteomes" id="UP000886842"/>
    </source>
</evidence>
<dbReference type="Proteomes" id="UP000886842">
    <property type="component" value="Unassembled WGS sequence"/>
</dbReference>
<feature type="transmembrane region" description="Helical" evidence="1">
    <location>
        <begin position="80"/>
        <end position="98"/>
    </location>
</feature>
<dbReference type="EMBL" id="DVLP01000314">
    <property type="protein sequence ID" value="HIT76033.1"/>
    <property type="molecule type" value="Genomic_DNA"/>
</dbReference>
<comment type="caution">
    <text evidence="2">The sequence shown here is derived from an EMBL/GenBank/DDBJ whole genome shotgun (WGS) entry which is preliminary data.</text>
</comment>
<dbReference type="GO" id="GO:0016020">
    <property type="term" value="C:membrane"/>
    <property type="evidence" value="ECO:0007669"/>
    <property type="project" value="InterPro"/>
</dbReference>
<dbReference type="AlphaFoldDB" id="A0A9D1GZW5"/>
<feature type="transmembrane region" description="Helical" evidence="1">
    <location>
        <begin position="154"/>
        <end position="174"/>
    </location>
</feature>
<feature type="transmembrane region" description="Helical" evidence="1">
    <location>
        <begin position="126"/>
        <end position="148"/>
    </location>
</feature>
<evidence type="ECO:0000313" key="2">
    <source>
        <dbReference type="EMBL" id="HIT76033.1"/>
    </source>
</evidence>
<dbReference type="Gene3D" id="3.40.50.12580">
    <property type="match status" value="1"/>
</dbReference>
<evidence type="ECO:0000256" key="1">
    <source>
        <dbReference type="SAM" id="Phobius"/>
    </source>
</evidence>
<reference evidence="2" key="2">
    <citation type="journal article" date="2021" name="PeerJ">
        <title>Extensive microbial diversity within the chicken gut microbiome revealed by metagenomics and culture.</title>
        <authorList>
            <person name="Gilroy R."/>
            <person name="Ravi A."/>
            <person name="Getino M."/>
            <person name="Pursley I."/>
            <person name="Horton D.L."/>
            <person name="Alikhan N.F."/>
            <person name="Baker D."/>
            <person name="Gharbi K."/>
            <person name="Hall N."/>
            <person name="Watson M."/>
            <person name="Adriaenssens E.M."/>
            <person name="Foster-Nyarko E."/>
            <person name="Jarju S."/>
            <person name="Secka A."/>
            <person name="Antonio M."/>
            <person name="Oren A."/>
            <person name="Chaudhuri R.R."/>
            <person name="La Ragione R."/>
            <person name="Hildebrand F."/>
            <person name="Pallen M.J."/>
        </authorList>
    </citation>
    <scope>NUCLEOTIDE SEQUENCE</scope>
    <source>
        <strain evidence="2">ChiGjej1B1-24693</strain>
    </source>
</reference>
<dbReference type="Pfam" id="PF04464">
    <property type="entry name" value="Glyphos_transf"/>
    <property type="match status" value="1"/>
</dbReference>
<name>A0A9D1GZW5_9ACTN</name>
<dbReference type="InterPro" id="IPR007554">
    <property type="entry name" value="Glycerophosphate_synth"/>
</dbReference>
<reference evidence="2" key="1">
    <citation type="submission" date="2020-10" db="EMBL/GenBank/DDBJ databases">
        <authorList>
            <person name="Gilroy R."/>
        </authorList>
    </citation>
    <scope>NUCLEOTIDE SEQUENCE</scope>
    <source>
        <strain evidence="2">ChiGjej1B1-24693</strain>
    </source>
</reference>
<keyword evidence="1" id="KW-0472">Membrane</keyword>